<comment type="caution">
    <text evidence="2">The sequence shown here is derived from an EMBL/GenBank/DDBJ whole genome shotgun (WGS) entry which is preliminary data.</text>
</comment>
<accession>A0A9N9VQK9</accession>
<dbReference type="Proteomes" id="UP000696573">
    <property type="component" value="Unassembled WGS sequence"/>
</dbReference>
<gene>
    <name evidence="2" type="ORF">CRHIZ90672A_00006757</name>
</gene>
<dbReference type="AlphaFoldDB" id="A0A9N9VQK9"/>
<dbReference type="Pfam" id="PF12937">
    <property type="entry name" value="F-box-like"/>
    <property type="match status" value="1"/>
</dbReference>
<evidence type="ECO:0000259" key="1">
    <source>
        <dbReference type="Pfam" id="PF12937"/>
    </source>
</evidence>
<reference evidence="2" key="1">
    <citation type="submission" date="2021-10" db="EMBL/GenBank/DDBJ databases">
        <authorList>
            <person name="Piombo E."/>
        </authorList>
    </citation>
    <scope>NUCLEOTIDE SEQUENCE</scope>
</reference>
<keyword evidence="3" id="KW-1185">Reference proteome</keyword>
<dbReference type="InterPro" id="IPR001810">
    <property type="entry name" value="F-box_dom"/>
</dbReference>
<feature type="domain" description="F-box" evidence="1">
    <location>
        <begin position="5"/>
        <end position="70"/>
    </location>
</feature>
<dbReference type="Gene3D" id="3.80.10.10">
    <property type="entry name" value="Ribonuclease Inhibitor"/>
    <property type="match status" value="1"/>
</dbReference>
<dbReference type="EMBL" id="CABFNQ020000748">
    <property type="protein sequence ID" value="CAH0033823.1"/>
    <property type="molecule type" value="Genomic_DNA"/>
</dbReference>
<name>A0A9N9VQK9_9HYPO</name>
<dbReference type="OrthoDB" id="2520703at2759"/>
<sequence length="504" mass="57153">MGVYIPNEILQRIMRFFVSKEPRRLGAMTDANEDGRFDPSLRPTDLHSLCLVSRRFRDIAQPLLYHTINITDETIDNDGPGQQGEWPGRLLKTMAENPHLAKQIRVLAIQSYTPGAVWSTDFPWDVPRSLRCVLEDEIECPGPHEVSLAILFYATMIERIILSSNDPDGLAIFWVISSWLPYGNPPYDFAEIGSNLTPELGPFANHGHPRLKEICLDGFDEDCFQLDRVFVDIMKKPGLSTLCTNGGWWCPNFFNPPKLPAGVLSDDWPSSLKHLKLKNCCLDAYGFAYILKNCPSLNTLRIHLARPKWIQVNDFSWTLDLDQIGQTLRDYGGYLTYLTIHTFNFKLSHEPIGRIGSLCALTSLRHLRFSRNDLIVSQEWDEPQKQNIIPLESILPSSIITVRISYEEVGIALSPPSGVVFAEIESLLASGRLQSLKRVEVMRYIYDSPDELVLFRTKIPDWSVGSRRRPSRIRNGVTEYMSITRCGGSKSDSFNNFGGLRSDS</sequence>
<evidence type="ECO:0000313" key="2">
    <source>
        <dbReference type="EMBL" id="CAH0033823.1"/>
    </source>
</evidence>
<dbReference type="InterPro" id="IPR032675">
    <property type="entry name" value="LRR_dom_sf"/>
</dbReference>
<proteinExistence type="predicted"/>
<protein>
    <recommendedName>
        <fullName evidence="1">F-box domain-containing protein</fullName>
    </recommendedName>
</protein>
<organism evidence="2 3">
    <name type="scientific">Clonostachys rhizophaga</name>
    <dbReference type="NCBI Taxonomy" id="160324"/>
    <lineage>
        <taxon>Eukaryota</taxon>
        <taxon>Fungi</taxon>
        <taxon>Dikarya</taxon>
        <taxon>Ascomycota</taxon>
        <taxon>Pezizomycotina</taxon>
        <taxon>Sordariomycetes</taxon>
        <taxon>Hypocreomycetidae</taxon>
        <taxon>Hypocreales</taxon>
        <taxon>Bionectriaceae</taxon>
        <taxon>Clonostachys</taxon>
    </lineage>
</organism>
<dbReference type="SUPFAM" id="SSF52047">
    <property type="entry name" value="RNI-like"/>
    <property type="match status" value="1"/>
</dbReference>
<evidence type="ECO:0000313" key="3">
    <source>
        <dbReference type="Proteomes" id="UP000696573"/>
    </source>
</evidence>